<dbReference type="GO" id="GO:0007160">
    <property type="term" value="P:cell-matrix adhesion"/>
    <property type="evidence" value="ECO:0007669"/>
    <property type="project" value="TreeGrafter"/>
</dbReference>
<dbReference type="Gene3D" id="3.10.20.90">
    <property type="entry name" value="Phosphatidylinositol 3-kinase Catalytic Subunit, Chain A, domain 1"/>
    <property type="match status" value="2"/>
</dbReference>
<dbReference type="CDD" id="cd17095">
    <property type="entry name" value="FERM_F0_kindlins"/>
    <property type="match status" value="1"/>
</dbReference>
<dbReference type="SMART" id="SM00295">
    <property type="entry name" value="B41"/>
    <property type="match status" value="1"/>
</dbReference>
<evidence type="ECO:0000313" key="7">
    <source>
        <dbReference type="RefSeq" id="XP_011500946.1"/>
    </source>
</evidence>
<dbReference type="InterPro" id="IPR037843">
    <property type="entry name" value="Kindlin/fermitin"/>
</dbReference>
<sequence length="722" mass="82749">MSTTSTKIYSDGHEIDGSWVLRVYVTDLNIQRSLRVKGDLHIGGVMLRLVEDLDIAMDWSDHALWWPARNHWLTRTRSTLDQYGVAADAILDFTPMHKILRVQLPDMRYFDYRVDFSVKTFNTVINLCKQLGIRHPEELSFCKPLDAYHLNYNLKDLQPKKKIESQKNGYYVAADTNTFKAATHSAKGSTSSLDQQNALKCTPMTASNHRNNHSTPINSPVTHTGTWKRNNNTLGFSSISSFNANNSTMNSEPLNNGLNELLIQSPVSVSLDIRSKLLRPKNLIERARMNVAWLDSSLSIMEQAIREYDTLNLRFKFYSFYDLNPKIDAVRINMIYEQAKWQLLTEEIDCTVDEMLMFAALQVQVNLQASIPQSSYENSGSQLPVEDDIDAALTDLQVSLEGSNISNGPSDITQIPELCDYLRFFKPKRFTLKTFKRYWFTCRDLQLRLYKAQEDSNNSETPVHIINLRGCEVTPEVHLSQGRYGIRLEVPSTEGMVEILIRCDTEQQYAKWMAACRLAAKGRTLADASYESEVNGITAFLQLQRPIPAAAINPNSLGDIIPEEYIAPRFAKKFKGKLIQRILDSHANVKNLPLIEAKLNYIKAWQSLPEYGISLFVVRFTGKNKDELLGIASNRVMRMDQHTGDHLKTWRYNTMKAWNVNWEVKHMMVQFEEENIIFECQSADCKVLHEFIGGYIFLSMRSKEANQTLNEEMFHKLTGGWD</sequence>
<dbReference type="PROSITE" id="PS50057">
    <property type="entry name" value="FERM_3"/>
    <property type="match status" value="1"/>
</dbReference>
<dbReference type="SMART" id="SM00233">
    <property type="entry name" value="PH"/>
    <property type="match status" value="1"/>
</dbReference>
<dbReference type="AlphaFoldDB" id="A0AAJ6YMV2"/>
<dbReference type="InterPro" id="IPR014352">
    <property type="entry name" value="FERM/acyl-CoA-bd_prot_sf"/>
</dbReference>
<dbReference type="InterPro" id="IPR019749">
    <property type="entry name" value="Band_41_domain"/>
</dbReference>
<dbReference type="PANTHER" id="PTHR16160">
    <property type="entry name" value="FERMITIN 2-RELATED"/>
    <property type="match status" value="1"/>
</dbReference>
<dbReference type="KEGG" id="csol:105364660"/>
<evidence type="ECO:0000313" key="6">
    <source>
        <dbReference type="Proteomes" id="UP000695007"/>
    </source>
</evidence>
<dbReference type="Gene3D" id="1.20.80.10">
    <property type="match status" value="1"/>
</dbReference>
<name>A0AAJ6YMV2_9HYME</name>
<dbReference type="InterPro" id="IPR019747">
    <property type="entry name" value="FERM_CS"/>
</dbReference>
<dbReference type="Pfam" id="PF00373">
    <property type="entry name" value="FERM_M"/>
    <property type="match status" value="1"/>
</dbReference>
<dbReference type="SUPFAM" id="SSF50729">
    <property type="entry name" value="PH domain-like"/>
    <property type="match status" value="2"/>
</dbReference>
<feature type="domain" description="PH" evidence="4">
    <location>
        <begin position="415"/>
        <end position="521"/>
    </location>
</feature>
<dbReference type="GO" id="GO:0005178">
    <property type="term" value="F:integrin binding"/>
    <property type="evidence" value="ECO:0007669"/>
    <property type="project" value="TreeGrafter"/>
</dbReference>
<reference evidence="7" key="1">
    <citation type="submission" date="2025-08" db="UniProtKB">
        <authorList>
            <consortium name="RefSeq"/>
        </authorList>
    </citation>
    <scope>IDENTIFICATION</scope>
</reference>
<dbReference type="InterPro" id="IPR035963">
    <property type="entry name" value="FERM_2"/>
</dbReference>
<dbReference type="Pfam" id="PF18124">
    <property type="entry name" value="Kindlin_2_N"/>
    <property type="match status" value="1"/>
</dbReference>
<dbReference type="GO" id="GO:0030182">
    <property type="term" value="P:neuron differentiation"/>
    <property type="evidence" value="ECO:0007669"/>
    <property type="project" value="UniProtKB-ARBA"/>
</dbReference>
<dbReference type="Gene3D" id="2.30.29.30">
    <property type="entry name" value="Pleckstrin-homology domain (PH domain)/Phosphotyrosine-binding domain (PTB)"/>
    <property type="match status" value="2"/>
</dbReference>
<dbReference type="CDD" id="cd14473">
    <property type="entry name" value="FERM_B-lobe"/>
    <property type="match status" value="1"/>
</dbReference>
<evidence type="ECO:0000259" key="5">
    <source>
        <dbReference type="PROSITE" id="PS50057"/>
    </source>
</evidence>
<accession>A0AAJ6YMV2</accession>
<dbReference type="SUPFAM" id="SSF47031">
    <property type="entry name" value="Second domain of FERM"/>
    <property type="match status" value="1"/>
</dbReference>
<organism evidence="6 7">
    <name type="scientific">Ceratosolen solmsi marchali</name>
    <dbReference type="NCBI Taxonomy" id="326594"/>
    <lineage>
        <taxon>Eukaryota</taxon>
        <taxon>Metazoa</taxon>
        <taxon>Ecdysozoa</taxon>
        <taxon>Arthropoda</taxon>
        <taxon>Hexapoda</taxon>
        <taxon>Insecta</taxon>
        <taxon>Pterygota</taxon>
        <taxon>Neoptera</taxon>
        <taxon>Endopterygota</taxon>
        <taxon>Hymenoptera</taxon>
        <taxon>Apocrita</taxon>
        <taxon>Proctotrupomorpha</taxon>
        <taxon>Chalcidoidea</taxon>
        <taxon>Agaonidae</taxon>
        <taxon>Agaoninae</taxon>
        <taxon>Ceratosolen</taxon>
    </lineage>
</organism>
<dbReference type="GO" id="GO:0009887">
    <property type="term" value="P:animal organ morphogenesis"/>
    <property type="evidence" value="ECO:0007669"/>
    <property type="project" value="UniProtKB-ARBA"/>
</dbReference>
<evidence type="ECO:0000259" key="4">
    <source>
        <dbReference type="PROSITE" id="PS50003"/>
    </source>
</evidence>
<evidence type="ECO:0000256" key="1">
    <source>
        <dbReference type="ARBA" id="ARBA00008052"/>
    </source>
</evidence>
<dbReference type="InterPro" id="IPR037837">
    <property type="entry name" value="PH_Kindlin/fermitin"/>
</dbReference>
<dbReference type="PANTHER" id="PTHR16160:SF13">
    <property type="entry name" value="FERMITIN 2-RELATED"/>
    <property type="match status" value="1"/>
</dbReference>
<evidence type="ECO:0000256" key="3">
    <source>
        <dbReference type="SAM" id="MobiDB-lite"/>
    </source>
</evidence>
<dbReference type="CDD" id="cd01237">
    <property type="entry name" value="PH_fermitin"/>
    <property type="match status" value="1"/>
</dbReference>
<dbReference type="InterPro" id="IPR019748">
    <property type="entry name" value="FERM_central"/>
</dbReference>
<keyword evidence="2" id="KW-0130">Cell adhesion</keyword>
<dbReference type="GeneID" id="105364660"/>
<proteinExistence type="inferred from homology"/>
<dbReference type="Proteomes" id="UP000695007">
    <property type="component" value="Unplaced"/>
</dbReference>
<dbReference type="GO" id="GO:0030055">
    <property type="term" value="C:cell-substrate junction"/>
    <property type="evidence" value="ECO:0007669"/>
    <property type="project" value="TreeGrafter"/>
</dbReference>
<dbReference type="CDD" id="cd17096">
    <property type="entry name" value="FERM_F1_kindlins"/>
    <property type="match status" value="1"/>
</dbReference>
<dbReference type="RefSeq" id="XP_011500946.1">
    <property type="nucleotide sequence ID" value="XM_011502644.1"/>
</dbReference>
<dbReference type="InterPro" id="IPR040790">
    <property type="entry name" value="Kindlin_2_N"/>
</dbReference>
<comment type="similarity">
    <text evidence="1">Belongs to the kindlin family.</text>
</comment>
<dbReference type="GO" id="GO:0007229">
    <property type="term" value="P:integrin-mediated signaling pathway"/>
    <property type="evidence" value="ECO:0007669"/>
    <property type="project" value="InterPro"/>
</dbReference>
<dbReference type="InterPro" id="IPR002404">
    <property type="entry name" value="IRS_PTB"/>
</dbReference>
<dbReference type="Pfam" id="PF00169">
    <property type="entry name" value="PH"/>
    <property type="match status" value="1"/>
</dbReference>
<dbReference type="GO" id="GO:0071944">
    <property type="term" value="C:cell periphery"/>
    <property type="evidence" value="ECO:0007669"/>
    <property type="project" value="UniProtKB-ARBA"/>
</dbReference>
<dbReference type="InterPro" id="IPR001849">
    <property type="entry name" value="PH_domain"/>
</dbReference>
<dbReference type="PROSITE" id="PS50003">
    <property type="entry name" value="PH_DOMAIN"/>
    <property type="match status" value="1"/>
</dbReference>
<dbReference type="InterPro" id="IPR011993">
    <property type="entry name" value="PH-like_dom_sf"/>
</dbReference>
<dbReference type="Pfam" id="PF02174">
    <property type="entry name" value="IRS"/>
    <property type="match status" value="1"/>
</dbReference>
<evidence type="ECO:0000256" key="2">
    <source>
        <dbReference type="ARBA" id="ARBA00022889"/>
    </source>
</evidence>
<gene>
    <name evidence="7" type="primary">LOC105364660</name>
</gene>
<protein>
    <submittedName>
        <fullName evidence="7">Unc-112-related protein-like</fullName>
    </submittedName>
</protein>
<dbReference type="PROSITE" id="PS00661">
    <property type="entry name" value="FERM_2"/>
    <property type="match status" value="1"/>
</dbReference>
<feature type="domain" description="FERM" evidence="5">
    <location>
        <begin position="228"/>
        <end position="703"/>
    </location>
</feature>
<dbReference type="CDD" id="cd13205">
    <property type="entry name" value="FERM_C_fermitin"/>
    <property type="match status" value="1"/>
</dbReference>
<keyword evidence="6" id="KW-1185">Reference proteome</keyword>
<dbReference type="InterPro" id="IPR000299">
    <property type="entry name" value="FERM_domain"/>
</dbReference>
<feature type="region of interest" description="Disordered" evidence="3">
    <location>
        <begin position="204"/>
        <end position="225"/>
    </location>
</feature>